<protein>
    <submittedName>
        <fullName evidence="2">Uncharacterized protein</fullName>
    </submittedName>
</protein>
<evidence type="ECO:0000256" key="1">
    <source>
        <dbReference type="SAM" id="MobiDB-lite"/>
    </source>
</evidence>
<evidence type="ECO:0000313" key="3">
    <source>
        <dbReference type="Proteomes" id="UP000255389"/>
    </source>
</evidence>
<gene>
    <name evidence="2" type="ORF">NCTC1542_05779</name>
</gene>
<evidence type="ECO:0000313" key="2">
    <source>
        <dbReference type="EMBL" id="SUA04281.1"/>
    </source>
</evidence>
<dbReference type="Proteomes" id="UP000255389">
    <property type="component" value="Unassembled WGS sequence"/>
</dbReference>
<feature type="region of interest" description="Disordered" evidence="1">
    <location>
        <begin position="1"/>
        <end position="24"/>
    </location>
</feature>
<organism evidence="2 3">
    <name type="scientific">Mycolicibacterium fortuitum</name>
    <name type="common">Mycobacterium fortuitum</name>
    <dbReference type="NCBI Taxonomy" id="1766"/>
    <lineage>
        <taxon>Bacteria</taxon>
        <taxon>Bacillati</taxon>
        <taxon>Actinomycetota</taxon>
        <taxon>Actinomycetes</taxon>
        <taxon>Mycobacteriales</taxon>
        <taxon>Mycobacteriaceae</taxon>
        <taxon>Mycolicibacterium</taxon>
    </lineage>
</organism>
<proteinExistence type="predicted"/>
<name>A0A378V3D9_MYCFO</name>
<accession>A0A378V3D9</accession>
<dbReference type="AlphaFoldDB" id="A0A378V3D9"/>
<sequence length="91" mass="9085">MSQSKTYSRRADAGTAVDPDELSGEITGAPACVAHVLSPAGSCPPLGLEAGELGVDEMTAVIDLVRAGPAIGRDPGPAARAFLGQAAARNL</sequence>
<dbReference type="EMBL" id="UGQY01000004">
    <property type="protein sequence ID" value="SUA04281.1"/>
    <property type="molecule type" value="Genomic_DNA"/>
</dbReference>
<reference evidence="2 3" key="1">
    <citation type="submission" date="2018-06" db="EMBL/GenBank/DDBJ databases">
        <authorList>
            <consortium name="Pathogen Informatics"/>
            <person name="Doyle S."/>
        </authorList>
    </citation>
    <scope>NUCLEOTIDE SEQUENCE [LARGE SCALE GENOMIC DNA]</scope>
    <source>
        <strain evidence="2 3">NCTC1542</strain>
    </source>
</reference>